<dbReference type="Gene3D" id="3.40.50.2300">
    <property type="match status" value="1"/>
</dbReference>
<dbReference type="InterPro" id="IPR058031">
    <property type="entry name" value="AAA_lid_NorR"/>
</dbReference>
<keyword evidence="8" id="KW-1185">Reference proteome</keyword>
<keyword evidence="3" id="KW-0805">Transcription regulation</keyword>
<dbReference type="PANTHER" id="PTHR32071:SF57">
    <property type="entry name" value="C4-DICARBOXYLATE TRANSPORT TRANSCRIPTIONAL REGULATORY PROTEIN DCTD"/>
    <property type="match status" value="1"/>
</dbReference>
<dbReference type="GO" id="GO:0043565">
    <property type="term" value="F:sequence-specific DNA binding"/>
    <property type="evidence" value="ECO:0007669"/>
    <property type="project" value="InterPro"/>
</dbReference>
<dbReference type="CDD" id="cd00130">
    <property type="entry name" value="PAS"/>
    <property type="match status" value="1"/>
</dbReference>
<keyword evidence="2" id="KW-0067">ATP-binding</keyword>
<dbReference type="GO" id="GO:0000156">
    <property type="term" value="F:phosphorelay response regulator activity"/>
    <property type="evidence" value="ECO:0007669"/>
    <property type="project" value="InterPro"/>
</dbReference>
<dbReference type="FunFam" id="3.40.50.300:FF:000006">
    <property type="entry name" value="DNA-binding transcriptional regulator NtrC"/>
    <property type="match status" value="1"/>
</dbReference>
<dbReference type="Gene3D" id="1.10.10.60">
    <property type="entry name" value="Homeodomain-like"/>
    <property type="match status" value="1"/>
</dbReference>
<dbReference type="InterPro" id="IPR027417">
    <property type="entry name" value="P-loop_NTPase"/>
</dbReference>
<dbReference type="InterPro" id="IPR010524">
    <property type="entry name" value="Sig_transdc_resp-reg_PrpR_N"/>
</dbReference>
<dbReference type="InterPro" id="IPR035965">
    <property type="entry name" value="PAS-like_dom_sf"/>
</dbReference>
<evidence type="ECO:0000256" key="4">
    <source>
        <dbReference type="ARBA" id="ARBA00023163"/>
    </source>
</evidence>
<dbReference type="CDD" id="cd00009">
    <property type="entry name" value="AAA"/>
    <property type="match status" value="1"/>
</dbReference>
<evidence type="ECO:0000313" key="8">
    <source>
        <dbReference type="Proteomes" id="UP000199662"/>
    </source>
</evidence>
<dbReference type="RefSeq" id="WP_091831665.1">
    <property type="nucleotide sequence ID" value="NZ_FNZK01000010.1"/>
</dbReference>
<dbReference type="Pfam" id="PF00158">
    <property type="entry name" value="Sigma54_activat"/>
    <property type="match status" value="1"/>
</dbReference>
<sequence>MDARILLVAPFQDLYEVAEKVVMEQFADAHACVKVIQGNLQECMEAVKQEIESGTEVIISRGGTATLIEQNVDIPVLPIEVGVLDILRAMMTNGKYPDKVGIAGFENVIYGCEEMESLLGIHFYEIYLHEEAEAETKIKEALAHGVELIVGDAISVKLAAKLGVPAIMIHSGREAVYKVIREAQIIGNIRRQEKEKSVLVRTMIDQSAEAIIATDTDNRITLFNSMAEKLFCISHFEALGKSLFEVIPALRLCETDTIHDVIEDIQQFGDKTIAVKKAILQLADETIGRIYTLQNVSQIQKLEQNVRKKLHKKGLVAKMQMEDIIGTSSICIAMKKKAVKYALTQSTILVTGDSGTGKEVLVQSIHNLSTRANGPFVAVNCAALPEHLLESELFGYEEGSFTGAKRGGRQGLFELAHGGTLFLDEIGEMPISLQSRLLRVLQEKEIMHIGGDSVIPVDVRIIAATNQNLAKMIEEKVFRADLYYRLNILRIHVPTLQDRREDIPLLAKELVKKLGRVNLNVQRLDSGALEYLKQCSWQGNIRQLANIIERVMLLSDGPVITKQDIVEARDEANTDIEQGIEEERDFSTDNLGRMEKDTLLRVLSEEKFNYSRAAIRLGIHRTTLWRKLNKK</sequence>
<accession>A0A1H7A3B8</accession>
<keyword evidence="4" id="KW-0804">Transcription</keyword>
<dbReference type="PROSITE" id="PS50112">
    <property type="entry name" value="PAS"/>
    <property type="match status" value="1"/>
</dbReference>
<dbReference type="PANTHER" id="PTHR32071">
    <property type="entry name" value="TRANSCRIPTIONAL REGULATORY PROTEIN"/>
    <property type="match status" value="1"/>
</dbReference>
<dbReference type="PROSITE" id="PS50045">
    <property type="entry name" value="SIGMA54_INTERACT_4"/>
    <property type="match status" value="1"/>
</dbReference>
<dbReference type="Pfam" id="PF25601">
    <property type="entry name" value="AAA_lid_14"/>
    <property type="match status" value="1"/>
</dbReference>
<dbReference type="Gene3D" id="3.40.50.10660">
    <property type="entry name" value="PrpR receptor domain-like"/>
    <property type="match status" value="1"/>
</dbReference>
<dbReference type="PROSITE" id="PS00676">
    <property type="entry name" value="SIGMA54_INTERACT_2"/>
    <property type="match status" value="1"/>
</dbReference>
<dbReference type="InterPro" id="IPR025662">
    <property type="entry name" value="Sigma_54_int_dom_ATP-bd_1"/>
</dbReference>
<dbReference type="InterPro" id="IPR009057">
    <property type="entry name" value="Homeodomain-like_sf"/>
</dbReference>
<dbReference type="Pfam" id="PF06506">
    <property type="entry name" value="PrpR_N"/>
    <property type="match status" value="1"/>
</dbReference>
<dbReference type="Gene3D" id="1.10.8.60">
    <property type="match status" value="1"/>
</dbReference>
<dbReference type="Gene3D" id="3.40.50.300">
    <property type="entry name" value="P-loop containing nucleotide triphosphate hydrolases"/>
    <property type="match status" value="1"/>
</dbReference>
<dbReference type="Pfam" id="PF00989">
    <property type="entry name" value="PAS"/>
    <property type="match status" value="1"/>
</dbReference>
<dbReference type="InterPro" id="IPR025943">
    <property type="entry name" value="Sigma_54_int_dom_ATP-bd_2"/>
</dbReference>
<dbReference type="Proteomes" id="UP000199662">
    <property type="component" value="Unassembled WGS sequence"/>
</dbReference>
<dbReference type="AlphaFoldDB" id="A0A1H7A3B8"/>
<dbReference type="SUPFAM" id="SSF52540">
    <property type="entry name" value="P-loop containing nucleoside triphosphate hydrolases"/>
    <property type="match status" value="1"/>
</dbReference>
<evidence type="ECO:0000259" key="6">
    <source>
        <dbReference type="PROSITE" id="PS50112"/>
    </source>
</evidence>
<dbReference type="EMBL" id="FNZK01000010">
    <property type="protein sequence ID" value="SEJ55555.1"/>
    <property type="molecule type" value="Genomic_DNA"/>
</dbReference>
<dbReference type="GO" id="GO:0006355">
    <property type="term" value="P:regulation of DNA-templated transcription"/>
    <property type="evidence" value="ECO:0007669"/>
    <property type="project" value="InterPro"/>
</dbReference>
<dbReference type="Pfam" id="PF02954">
    <property type="entry name" value="HTH_8"/>
    <property type="match status" value="1"/>
</dbReference>
<proteinExistence type="predicted"/>
<dbReference type="PROSITE" id="PS00675">
    <property type="entry name" value="SIGMA54_INTERACT_1"/>
    <property type="match status" value="1"/>
</dbReference>
<dbReference type="NCBIfam" id="TIGR00229">
    <property type="entry name" value="sensory_box"/>
    <property type="match status" value="1"/>
</dbReference>
<feature type="domain" description="Sigma-54 factor interaction" evidence="5">
    <location>
        <begin position="324"/>
        <end position="553"/>
    </location>
</feature>
<dbReference type="SMART" id="SM00091">
    <property type="entry name" value="PAS"/>
    <property type="match status" value="1"/>
</dbReference>
<evidence type="ECO:0000313" key="7">
    <source>
        <dbReference type="EMBL" id="SEJ55555.1"/>
    </source>
</evidence>
<evidence type="ECO:0000256" key="3">
    <source>
        <dbReference type="ARBA" id="ARBA00023015"/>
    </source>
</evidence>
<reference evidence="7 8" key="1">
    <citation type="submission" date="2016-10" db="EMBL/GenBank/DDBJ databases">
        <authorList>
            <person name="de Groot N.N."/>
        </authorList>
    </citation>
    <scope>NUCLEOTIDE SEQUENCE [LARGE SCALE GENOMIC DNA]</scope>
    <source>
        <strain evidence="7 8">DSM 2179</strain>
    </source>
</reference>
<feature type="domain" description="PAS" evidence="6">
    <location>
        <begin position="196"/>
        <end position="247"/>
    </location>
</feature>
<dbReference type="SUPFAM" id="SSF46689">
    <property type="entry name" value="Homeodomain-like"/>
    <property type="match status" value="1"/>
</dbReference>
<keyword evidence="1" id="KW-0547">Nucleotide-binding</keyword>
<evidence type="ECO:0000259" key="5">
    <source>
        <dbReference type="PROSITE" id="PS50045"/>
    </source>
</evidence>
<name>A0A1H7A3B8_9FIRM</name>
<evidence type="ECO:0000256" key="1">
    <source>
        <dbReference type="ARBA" id="ARBA00022741"/>
    </source>
</evidence>
<dbReference type="Gene3D" id="3.30.450.20">
    <property type="entry name" value="PAS domain"/>
    <property type="match status" value="1"/>
</dbReference>
<dbReference type="InterPro" id="IPR002197">
    <property type="entry name" value="HTH_Fis"/>
</dbReference>
<dbReference type="InterPro" id="IPR000014">
    <property type="entry name" value="PAS"/>
</dbReference>
<dbReference type="InterPro" id="IPR013767">
    <property type="entry name" value="PAS_fold"/>
</dbReference>
<dbReference type="InterPro" id="IPR002078">
    <property type="entry name" value="Sigma_54_int"/>
</dbReference>
<protein>
    <submittedName>
        <fullName evidence="7">PAS domain S-box-containing protein</fullName>
    </submittedName>
</protein>
<dbReference type="InterPro" id="IPR003593">
    <property type="entry name" value="AAA+_ATPase"/>
</dbReference>
<dbReference type="GO" id="GO:0005524">
    <property type="term" value="F:ATP binding"/>
    <property type="evidence" value="ECO:0007669"/>
    <property type="project" value="UniProtKB-KW"/>
</dbReference>
<gene>
    <name evidence="7" type="ORF">SAMN05660742_11066</name>
</gene>
<dbReference type="STRING" id="84035.SAMN05660742_11066"/>
<dbReference type="SMART" id="SM00382">
    <property type="entry name" value="AAA"/>
    <property type="match status" value="1"/>
</dbReference>
<dbReference type="SUPFAM" id="SSF55785">
    <property type="entry name" value="PYP-like sensor domain (PAS domain)"/>
    <property type="match status" value="1"/>
</dbReference>
<dbReference type="SUPFAM" id="SSF159800">
    <property type="entry name" value="PrpR receptor domain-like"/>
    <property type="match status" value="1"/>
</dbReference>
<evidence type="ECO:0000256" key="2">
    <source>
        <dbReference type="ARBA" id="ARBA00022840"/>
    </source>
</evidence>
<organism evidence="7 8">
    <name type="scientific">Propionispira arboris</name>
    <dbReference type="NCBI Taxonomy" id="84035"/>
    <lineage>
        <taxon>Bacteria</taxon>
        <taxon>Bacillati</taxon>
        <taxon>Bacillota</taxon>
        <taxon>Negativicutes</taxon>
        <taxon>Selenomonadales</taxon>
        <taxon>Selenomonadaceae</taxon>
        <taxon>Propionispira</taxon>
    </lineage>
</organism>